<evidence type="ECO:0000256" key="2">
    <source>
        <dbReference type="ARBA" id="ARBA00022692"/>
    </source>
</evidence>
<feature type="domain" description="C2" evidence="7">
    <location>
        <begin position="1"/>
        <end position="112"/>
    </location>
</feature>
<keyword evidence="4 6" id="KW-1133">Transmembrane helix</keyword>
<protein>
    <submittedName>
        <fullName evidence="8">C2 domain containing protein</fullName>
    </submittedName>
</protein>
<keyword evidence="9" id="KW-1185">Reference proteome</keyword>
<dbReference type="CDD" id="cd00030">
    <property type="entry name" value="C2"/>
    <property type="match status" value="2"/>
</dbReference>
<reference evidence="8" key="2">
    <citation type="submission" date="2021-05" db="EMBL/GenBank/DDBJ databases">
        <authorList>
            <person name="Pain A."/>
        </authorList>
    </citation>
    <scope>NUCLEOTIDE SEQUENCE</scope>
    <source>
        <strain evidence="8">1802A</strain>
    </source>
</reference>
<sequence length="1291" mass="145711">MAAVKYLIKVEIHEVKDIIFKDPSTDVDTIPNLYLLVTVGGTQHSTVQKNQVSNAVFNASFNFTLDLTPADLLRTRIIISLHHKYRIQSATIGLHAFSLHYIYSKQQHCIYRSWAKVLCPDFPAHNAGFLLTSIGVYGPGDNVPVFKEVVGSSLPPSGLLSNTNNSSKNVSRNLRSPGISTRYYIINLNVICGRDFMAQSSLLSTCLEPYVKVCHGGIEVQTPVIKDNPNPEWQSTLFLPCITPSFDDLVTIEIWNGESNGCLLHCESIDAKHLFSNAYPARWINIYCNAAAKSDLLSIMKNYVVGSSESLTDYGGRVLISASANQVQVPPPKGIKPYKQIHIPPTQKHLVWADLYEVVSLADAPSSIEVMVSLGPYSVRTTPLTLDKHNAYKVQDQCGRLNTMEPLVSFDNDSDFWDFFVYINDRSDWGVGESQRLAWKRITYDRVKRSQGKPMWFLMSSASDHKTELFNVLMSFEVVSDLTNSVRPDRFEYTLSKYIFRSMIYEALHLPCIDISSFPNSFVEVELGGYYMRTQVVKGTPYPSFYETAELEILLPSNLLLAPDVTINIYSEPSSLFSSQELLCNGHFSLVKIPKEWHKAPQWVQLKSTKNDLHRPCILVAFELIPMDIIKANPDKYPFFDDIRPSTIPALISLLLIGIRAFKSLNRPRVLIRFGTSEKPIYQSSSGNPISGCEGNWNYLTTHEILLDLPKRMQHHCFVEFVVVNGDDGECFGVTYVSLNPFLPWLSHEEQMHSKELFKMQVLEDFLSTGEQTQIDEAKNEAAPVKAAIKDNIESMNVKLYDTFDFVSLQRAGEARVGEEYRNDFEISLVDEDEPDELQRDEIPYEMECDFAPEDLPYMKAPIVRCTAAGVPETVGVLKFICTVDENREKRVRHEATQKMAERRQKLVDLYAKAKELVVRLYVLQAKGLYTSSGYSNIPTYLWVRNIDSENKSLMSYPQNVRDTTTRAQGVKPVFNTCFNLGCALPENSILKISVVEQGTLQDEVIGTTFVDCEDRFLNQKVQQLMAEDVVPIELRTLKNDDTTVSHGTLRCWMEMMDIETAKTKPIRTIGCMEQCDYELRVVIWGVRAVPLDGSSSISLFVRGTYPVEEGEDLVEDTDTHYNSRDGTGVFNWRLKYSIRIPSEFSQLKLQICSSNLIGGSEVIGEGVIDLTPEYPKIKKKSGPYMCKRFWLDCTHPSHGSQSRGQIETEFSVVTESEAKLFAVGKGRDAPNKDPFLPTVVENRTYVDWQEIKDTINSASGAIMSGLKWTGMFIAIAAAFALLLLILVIIK</sequence>
<dbReference type="GO" id="GO:0007009">
    <property type="term" value="P:plasma membrane organization"/>
    <property type="evidence" value="ECO:0007669"/>
    <property type="project" value="TreeGrafter"/>
</dbReference>
<feature type="domain" description="C2" evidence="7">
    <location>
        <begin position="166"/>
        <end position="284"/>
    </location>
</feature>
<organism evidence="8 9">
    <name type="scientific">Babesia divergens</name>
    <dbReference type="NCBI Taxonomy" id="32595"/>
    <lineage>
        <taxon>Eukaryota</taxon>
        <taxon>Sar</taxon>
        <taxon>Alveolata</taxon>
        <taxon>Apicomplexa</taxon>
        <taxon>Aconoidasida</taxon>
        <taxon>Piroplasmida</taxon>
        <taxon>Babesiidae</taxon>
        <taxon>Babesia</taxon>
    </lineage>
</organism>
<dbReference type="CDD" id="cd04037">
    <property type="entry name" value="C2E_Ferlin"/>
    <property type="match status" value="1"/>
</dbReference>
<dbReference type="SMART" id="SM01202">
    <property type="entry name" value="FerI"/>
    <property type="match status" value="1"/>
</dbReference>
<dbReference type="PROSITE" id="PS50004">
    <property type="entry name" value="C2"/>
    <property type="match status" value="4"/>
</dbReference>
<evidence type="ECO:0000259" key="7">
    <source>
        <dbReference type="PROSITE" id="PS50004"/>
    </source>
</evidence>
<evidence type="ECO:0000313" key="8">
    <source>
        <dbReference type="EMBL" id="KAK1939766.1"/>
    </source>
</evidence>
<evidence type="ECO:0000256" key="3">
    <source>
        <dbReference type="ARBA" id="ARBA00022737"/>
    </source>
</evidence>
<evidence type="ECO:0000256" key="4">
    <source>
        <dbReference type="ARBA" id="ARBA00022989"/>
    </source>
</evidence>
<dbReference type="InterPro" id="IPR000008">
    <property type="entry name" value="C2_dom"/>
</dbReference>
<dbReference type="Proteomes" id="UP001195914">
    <property type="component" value="Unassembled WGS sequence"/>
</dbReference>
<keyword evidence="5 6" id="KW-0472">Membrane</keyword>
<evidence type="ECO:0000256" key="1">
    <source>
        <dbReference type="ARBA" id="ARBA00004167"/>
    </source>
</evidence>
<comment type="subcellular location">
    <subcellularLocation>
        <location evidence="1">Membrane</location>
        <topology evidence="1">Single-pass membrane protein</topology>
    </subcellularLocation>
</comment>
<dbReference type="InterPro" id="IPR012968">
    <property type="entry name" value="FerIin_dom"/>
</dbReference>
<dbReference type="Gene3D" id="2.60.40.150">
    <property type="entry name" value="C2 domain"/>
    <property type="match status" value="5"/>
</dbReference>
<feature type="transmembrane region" description="Helical" evidence="6">
    <location>
        <begin position="1269"/>
        <end position="1290"/>
    </location>
</feature>
<dbReference type="SMART" id="SM00239">
    <property type="entry name" value="C2"/>
    <property type="match status" value="4"/>
</dbReference>
<evidence type="ECO:0000256" key="6">
    <source>
        <dbReference type="SAM" id="Phobius"/>
    </source>
</evidence>
<reference evidence="8" key="1">
    <citation type="journal article" date="2014" name="Nucleic Acids Res.">
        <title>The evolutionary dynamics of variant antigen genes in Babesia reveal a history of genomic innovation underlying host-parasite interaction.</title>
        <authorList>
            <person name="Jackson A.P."/>
            <person name="Otto T.D."/>
            <person name="Darby A."/>
            <person name="Ramaprasad A."/>
            <person name="Xia D."/>
            <person name="Echaide I.E."/>
            <person name="Farber M."/>
            <person name="Gahlot S."/>
            <person name="Gamble J."/>
            <person name="Gupta D."/>
            <person name="Gupta Y."/>
            <person name="Jackson L."/>
            <person name="Malandrin L."/>
            <person name="Malas T.B."/>
            <person name="Moussa E."/>
            <person name="Nair M."/>
            <person name="Reid A.J."/>
            <person name="Sanders M."/>
            <person name="Sharma J."/>
            <person name="Tracey A."/>
            <person name="Quail M.A."/>
            <person name="Weir W."/>
            <person name="Wastling J.M."/>
            <person name="Hall N."/>
            <person name="Willadsen P."/>
            <person name="Lingelbach K."/>
            <person name="Shiels B."/>
            <person name="Tait A."/>
            <person name="Berriman M."/>
            <person name="Allred D.R."/>
            <person name="Pain A."/>
        </authorList>
    </citation>
    <scope>NUCLEOTIDE SEQUENCE</scope>
    <source>
        <strain evidence="8">1802A</strain>
    </source>
</reference>
<dbReference type="InterPro" id="IPR037724">
    <property type="entry name" value="C2E_Ferlin"/>
</dbReference>
<feature type="domain" description="C2" evidence="7">
    <location>
        <begin position="899"/>
        <end position="1026"/>
    </location>
</feature>
<dbReference type="InterPro" id="IPR035892">
    <property type="entry name" value="C2_domain_sf"/>
</dbReference>
<keyword evidence="3" id="KW-0677">Repeat</keyword>
<dbReference type="InterPro" id="IPR037721">
    <property type="entry name" value="Ferlin"/>
</dbReference>
<evidence type="ECO:0000313" key="9">
    <source>
        <dbReference type="Proteomes" id="UP001195914"/>
    </source>
</evidence>
<feature type="domain" description="C2" evidence="7">
    <location>
        <begin position="478"/>
        <end position="604"/>
    </location>
</feature>
<dbReference type="EMBL" id="JAHBMH010000007">
    <property type="protein sequence ID" value="KAK1939766.1"/>
    <property type="molecule type" value="Genomic_DNA"/>
</dbReference>
<evidence type="ECO:0000256" key="5">
    <source>
        <dbReference type="ARBA" id="ARBA00023136"/>
    </source>
</evidence>
<keyword evidence="2 6" id="KW-0812">Transmembrane</keyword>
<name>A0AAD9GKK9_BABDI</name>
<proteinExistence type="predicted"/>
<accession>A0AAD9GKK9</accession>
<dbReference type="PANTHER" id="PTHR12546">
    <property type="entry name" value="FER-1-LIKE"/>
    <property type="match status" value="1"/>
</dbReference>
<dbReference type="SUPFAM" id="SSF49562">
    <property type="entry name" value="C2 domain (Calcium/lipid-binding domain, CaLB)"/>
    <property type="match status" value="5"/>
</dbReference>
<dbReference type="Pfam" id="PF00168">
    <property type="entry name" value="C2"/>
    <property type="match status" value="5"/>
</dbReference>
<dbReference type="PANTHER" id="PTHR12546:SF33">
    <property type="entry name" value="SPERM VESICLE FUSION PROTEIN FER-1"/>
    <property type="match status" value="1"/>
</dbReference>
<dbReference type="GO" id="GO:0016020">
    <property type="term" value="C:membrane"/>
    <property type="evidence" value="ECO:0007669"/>
    <property type="project" value="UniProtKB-SubCell"/>
</dbReference>
<comment type="caution">
    <text evidence="8">The sequence shown here is derived from an EMBL/GenBank/DDBJ whole genome shotgun (WGS) entry which is preliminary data.</text>
</comment>
<gene>
    <name evidence="8" type="ORF">X943_003102</name>
</gene>